<sequence length="820" mass="94806">MSPSVAPKHLKVSGSDIVQTDAITGKETPILLRGAGLGGWMNMENFITGYPGHEYQVRKSLKKVLGEDKYEYFFDRFLHHFFTDSDAECFASLGLNCIRLPVNYRHFEDDMNPGVFKKDGLKHLDRVIDACAKHGIYTVIDLHAAPGVGTVSVWRQLHILNASCISQGQNIDWHADAGNNQANFWVHKDFQDRTVKIWEHLAAHYKDNTWVAGYNPLNEPTDEEHTRLVDFYVRIEKAIRAIDPDHILFLDGNTFGADFSYFKDALPNSVYACHDYSNYGFPNPPEEYTGSEVQKGKLQRSFDRKVEFMRRVGGPIWNGEFGPVYQSADDGLPNWQEINKSRYQVLEDQLDIYDRAKASWSIWLWKDIGFQGMVYVGEETPYIKMMKPFLEKKKQLALDEWGCDDIPVRPIFDPLIEWMEKAAPSIKQRYPKTWSTDKHVARLVRNILLSEELCDEYAEYFRGKSEEELEEIAKSFSLEQCKQRTELNDILRAHKPTRQIVRVFTNSGMKRVEDCCKYIRTWYKCTRSNEAQARRHLAHSFSVTSPNLRSMSRQSLVPGGENYVDVCKLSWAGCVLRIDDLEYECMRMYENQRRSQEEIALKDRLIGERLVNIEELRQLLKEQRNTINSYMVEGAAAKDQVKAGEKEVQVVELLREAEDRERQLAELESDGRTRQRQFRLATVEARKLEEDKIALEEDLMLKEWDLQHQRDDSARLREGLARGDRVIATTKDIIREKNTQNMILDAELSRERAKSASVPLVTTSSNTKRSGDAIQISLGARSKRSRVPMPLRYPLSTLDNNAHLVDDSDPEEVQETMYDH</sequence>
<evidence type="ECO:0000313" key="1">
    <source>
        <dbReference type="EMBL" id="KAJ9118605.1"/>
    </source>
</evidence>
<reference evidence="1" key="1">
    <citation type="submission" date="2023-04" db="EMBL/GenBank/DDBJ databases">
        <title>Draft Genome sequencing of Naganishia species isolated from polar environments using Oxford Nanopore Technology.</title>
        <authorList>
            <person name="Leo P."/>
            <person name="Venkateswaran K."/>
        </authorList>
    </citation>
    <scope>NUCLEOTIDE SEQUENCE</scope>
    <source>
        <strain evidence="1">MNA-CCFEE 5425</strain>
    </source>
</reference>
<keyword evidence="2" id="KW-1185">Reference proteome</keyword>
<comment type="caution">
    <text evidence="1">The sequence shown here is derived from an EMBL/GenBank/DDBJ whole genome shotgun (WGS) entry which is preliminary data.</text>
</comment>
<dbReference type="EMBL" id="JASBWU010000010">
    <property type="protein sequence ID" value="KAJ9118605.1"/>
    <property type="molecule type" value="Genomic_DNA"/>
</dbReference>
<dbReference type="Proteomes" id="UP001243375">
    <property type="component" value="Unassembled WGS sequence"/>
</dbReference>
<organism evidence="1 2">
    <name type="scientific">Naganishia vaughanmartiniae</name>
    <dbReference type="NCBI Taxonomy" id="1424756"/>
    <lineage>
        <taxon>Eukaryota</taxon>
        <taxon>Fungi</taxon>
        <taxon>Dikarya</taxon>
        <taxon>Basidiomycota</taxon>
        <taxon>Agaricomycotina</taxon>
        <taxon>Tremellomycetes</taxon>
        <taxon>Filobasidiales</taxon>
        <taxon>Filobasidiaceae</taxon>
        <taxon>Naganishia</taxon>
    </lineage>
</organism>
<proteinExistence type="predicted"/>
<accession>A0ACC2X5D7</accession>
<name>A0ACC2X5D7_9TREE</name>
<protein>
    <submittedName>
        <fullName evidence="1">Uncharacterized protein</fullName>
    </submittedName>
</protein>
<evidence type="ECO:0000313" key="2">
    <source>
        <dbReference type="Proteomes" id="UP001243375"/>
    </source>
</evidence>
<gene>
    <name evidence="1" type="ORF">QFC22_003825</name>
</gene>